<name>A0A8T0RSX6_PANVG</name>
<evidence type="ECO:0000313" key="4">
    <source>
        <dbReference type="EMBL" id="KAG2589107.1"/>
    </source>
</evidence>
<evidence type="ECO:0000313" key="5">
    <source>
        <dbReference type="Proteomes" id="UP000823388"/>
    </source>
</evidence>
<gene>
    <name evidence="4" type="ORF">PVAP13_5NG387300</name>
</gene>
<accession>A0A8T0RSX6</accession>
<sequence>MPKQASRPASWQQLPQHAPTEKKPRFAGAFAAGIPCVLGTRVGLPAALAEPAAASAHLRVVQPARTSARDITLALSTRLCCVARAAAPLRHVDMSLLLTCKHCRRDTSGHTVYLYMSMGFCSMDCRYGYHLGEVDKRKRLAAALMGQRKMSSVVTRTMAAGKAGEVSCRPIFFTCAEAE</sequence>
<proteinExistence type="inferred from homology"/>
<evidence type="ECO:0000259" key="3">
    <source>
        <dbReference type="Pfam" id="PF04570"/>
    </source>
</evidence>
<dbReference type="GO" id="GO:0046872">
    <property type="term" value="F:metal ion binding"/>
    <property type="evidence" value="ECO:0007669"/>
    <property type="project" value="UniProtKB-KW"/>
</dbReference>
<dbReference type="AlphaFoldDB" id="A0A8T0RSX6"/>
<dbReference type="Pfam" id="PF04570">
    <property type="entry name" value="zf-FLZ"/>
    <property type="match status" value="1"/>
</dbReference>
<evidence type="ECO:0000256" key="2">
    <source>
        <dbReference type="ARBA" id="ARBA00022723"/>
    </source>
</evidence>
<comment type="caution">
    <text evidence="4">The sequence shown here is derived from an EMBL/GenBank/DDBJ whole genome shotgun (WGS) entry which is preliminary data.</text>
</comment>
<evidence type="ECO:0000256" key="1">
    <source>
        <dbReference type="ARBA" id="ARBA00009374"/>
    </source>
</evidence>
<keyword evidence="5" id="KW-1185">Reference proteome</keyword>
<feature type="domain" description="FLZ-type" evidence="3">
    <location>
        <begin position="95"/>
        <end position="126"/>
    </location>
</feature>
<protein>
    <recommendedName>
        <fullName evidence="3">FLZ-type domain-containing protein</fullName>
    </recommendedName>
</protein>
<dbReference type="InterPro" id="IPR007650">
    <property type="entry name" value="Zf-FLZ_dom"/>
</dbReference>
<dbReference type="OrthoDB" id="687441at2759"/>
<dbReference type="Proteomes" id="UP000823388">
    <property type="component" value="Chromosome 5N"/>
</dbReference>
<dbReference type="EMBL" id="CM029046">
    <property type="protein sequence ID" value="KAG2589107.1"/>
    <property type="molecule type" value="Genomic_DNA"/>
</dbReference>
<comment type="similarity">
    <text evidence="1">Belongs to the FLZ family.</text>
</comment>
<reference evidence="4" key="1">
    <citation type="submission" date="2020-05" db="EMBL/GenBank/DDBJ databases">
        <title>WGS assembly of Panicum virgatum.</title>
        <authorList>
            <person name="Lovell J.T."/>
            <person name="Jenkins J."/>
            <person name="Shu S."/>
            <person name="Juenger T.E."/>
            <person name="Schmutz J."/>
        </authorList>
    </citation>
    <scope>NUCLEOTIDE SEQUENCE</scope>
    <source>
        <strain evidence="4">AP13</strain>
    </source>
</reference>
<keyword evidence="2" id="KW-0479">Metal-binding</keyword>
<organism evidence="4 5">
    <name type="scientific">Panicum virgatum</name>
    <name type="common">Blackwell switchgrass</name>
    <dbReference type="NCBI Taxonomy" id="38727"/>
    <lineage>
        <taxon>Eukaryota</taxon>
        <taxon>Viridiplantae</taxon>
        <taxon>Streptophyta</taxon>
        <taxon>Embryophyta</taxon>
        <taxon>Tracheophyta</taxon>
        <taxon>Spermatophyta</taxon>
        <taxon>Magnoliopsida</taxon>
        <taxon>Liliopsida</taxon>
        <taxon>Poales</taxon>
        <taxon>Poaceae</taxon>
        <taxon>PACMAD clade</taxon>
        <taxon>Panicoideae</taxon>
        <taxon>Panicodae</taxon>
        <taxon>Paniceae</taxon>
        <taxon>Panicinae</taxon>
        <taxon>Panicum</taxon>
        <taxon>Panicum sect. Hiantes</taxon>
    </lineage>
</organism>